<evidence type="ECO:0000313" key="4">
    <source>
        <dbReference type="Proteomes" id="UP000184428"/>
    </source>
</evidence>
<dbReference type="InterPro" id="IPR030392">
    <property type="entry name" value="S74_ICA"/>
</dbReference>
<proteinExistence type="predicted"/>
<dbReference type="Proteomes" id="UP000184428">
    <property type="component" value="Unassembled WGS sequence"/>
</dbReference>
<evidence type="ECO:0000313" key="3">
    <source>
        <dbReference type="EMBL" id="SHN88965.1"/>
    </source>
</evidence>
<gene>
    <name evidence="3" type="ORF">SAMN05660350_04957</name>
</gene>
<reference evidence="3 4" key="1">
    <citation type="submission" date="2016-12" db="EMBL/GenBank/DDBJ databases">
        <authorList>
            <person name="Song W.-J."/>
            <person name="Kurnit D.M."/>
        </authorList>
    </citation>
    <scope>NUCLEOTIDE SEQUENCE [LARGE SCALE GENOMIC DNA]</scope>
    <source>
        <strain evidence="3 4">DSM 43162</strain>
    </source>
</reference>
<dbReference type="RefSeq" id="WP_072921406.1">
    <property type="nucleotide sequence ID" value="NZ_FRDM01000071.1"/>
</dbReference>
<evidence type="ECO:0000259" key="2">
    <source>
        <dbReference type="Pfam" id="PF13884"/>
    </source>
</evidence>
<feature type="domain" description="Peptidase S74" evidence="2">
    <location>
        <begin position="28"/>
        <end position="70"/>
    </location>
</feature>
<name>A0A1M7V1A6_9ACTN</name>
<dbReference type="AlphaFoldDB" id="A0A1M7V1A6"/>
<organism evidence="3 4">
    <name type="scientific">Geodermatophilus obscurus</name>
    <dbReference type="NCBI Taxonomy" id="1861"/>
    <lineage>
        <taxon>Bacteria</taxon>
        <taxon>Bacillati</taxon>
        <taxon>Actinomycetota</taxon>
        <taxon>Actinomycetes</taxon>
        <taxon>Geodermatophilales</taxon>
        <taxon>Geodermatophilaceae</taxon>
        <taxon>Geodermatophilus</taxon>
    </lineage>
</organism>
<dbReference type="EMBL" id="FRDM01000071">
    <property type="protein sequence ID" value="SHN88965.1"/>
    <property type="molecule type" value="Genomic_DNA"/>
</dbReference>
<dbReference type="OrthoDB" id="4463518at2"/>
<sequence length="136" mass="14762">MPDQSGRPDPGPAGLGDPVQPVEQVQPVEPVNGFRILDLVASLPISTWRYHWETPKVRHLGPMAQDWAATFGLGGDDTRIALVDANGVALVSIQALYRLVDDLRQELADLHERVAPLLVSDEERSAADDSTADDTT</sequence>
<protein>
    <recommendedName>
        <fullName evidence="2">Peptidase S74 domain-containing protein</fullName>
    </recommendedName>
</protein>
<dbReference type="Pfam" id="PF13884">
    <property type="entry name" value="Peptidase_S74"/>
    <property type="match status" value="1"/>
</dbReference>
<accession>A0A1M7V1A6</accession>
<feature type="region of interest" description="Disordered" evidence="1">
    <location>
        <begin position="1"/>
        <end position="21"/>
    </location>
</feature>
<evidence type="ECO:0000256" key="1">
    <source>
        <dbReference type="SAM" id="MobiDB-lite"/>
    </source>
</evidence>